<name>A0A6P7KKK0_9TELE</name>
<dbReference type="Gene3D" id="1.20.82.10">
    <property type="entry name" value="ADP Ribosyl Cyclase, Chain A, domain 1"/>
    <property type="match status" value="1"/>
</dbReference>
<dbReference type="EC" id="3.2.2.6" evidence="2"/>
<dbReference type="InterPro" id="IPR003193">
    <property type="entry name" value="ADP-ribosyl_cyclase"/>
</dbReference>
<dbReference type="PANTHER" id="PTHR10912:SF8">
    <property type="entry name" value="ADP-RIBOSYL CYCLASE_CYCLIC ADP-RIBOSE HYDROLASE"/>
    <property type="match status" value="1"/>
</dbReference>
<keyword evidence="4" id="KW-0378">Hydrolase</keyword>
<sequence length="297" mass="34152">MHRQSFLRGTEAAETLAFSKPSAFFVIWFIVLQLCTGHLRAQLGTTPNIRHIVVGRCYAYVTLVNPSLRFDCEEIWRQFEEAVIHQSSCNVTVEDYYHMFKAMPQIWPCNRFLFWSKTRTLMHSYAAVFRHFWTLEDTLVGYMFNDLIWCGRDEDAGFDFSSCPEWLACRNHPVYSLWRQASQDFAEMACGNITVLLNGSIVNAFNRKSMFGSVELDSLNPERVDYVNIKVVTNLEGPHIESCSHGSIVDLIHILQSRGFHWSCTDSDQSLMMLQCIQDPTQSSCQPCANRKSLTAE</sequence>
<dbReference type="AlphaFoldDB" id="A0A6P7KKK0"/>
<gene>
    <name evidence="8" type="primary">LOC114453250</name>
</gene>
<dbReference type="Gene3D" id="3.40.50.720">
    <property type="entry name" value="NAD(P)-binding Rossmann-like Domain"/>
    <property type="match status" value="1"/>
</dbReference>
<proteinExistence type="inferred from homology"/>
<dbReference type="GO" id="GO:0061809">
    <property type="term" value="F:NAD+ nucleosidase activity, cyclic ADP-ribose generating"/>
    <property type="evidence" value="ECO:0007669"/>
    <property type="project" value="UniProtKB-EC"/>
</dbReference>
<dbReference type="Proteomes" id="UP000515145">
    <property type="component" value="Chromosome 20"/>
</dbReference>
<evidence type="ECO:0000256" key="5">
    <source>
        <dbReference type="ARBA" id="ARBA00023027"/>
    </source>
</evidence>
<protein>
    <recommendedName>
        <fullName evidence="2">ADP-ribosyl cyclase/cyclic ADP-ribose hydrolase</fullName>
        <ecNumber evidence="2">3.2.2.6</ecNumber>
    </recommendedName>
</protein>
<keyword evidence="5" id="KW-0520">NAD</keyword>
<evidence type="ECO:0000256" key="2">
    <source>
        <dbReference type="ARBA" id="ARBA00011982"/>
    </source>
</evidence>
<keyword evidence="3" id="KW-0808">Transferase</keyword>
<dbReference type="RefSeq" id="XP_028288852.1">
    <property type="nucleotide sequence ID" value="XM_028433051.1"/>
</dbReference>
<dbReference type="GO" id="GO:0005886">
    <property type="term" value="C:plasma membrane"/>
    <property type="evidence" value="ECO:0007669"/>
    <property type="project" value="TreeGrafter"/>
</dbReference>
<reference evidence="8" key="1">
    <citation type="submission" date="2025-08" db="UniProtKB">
        <authorList>
            <consortium name="RefSeq"/>
        </authorList>
    </citation>
    <scope>IDENTIFICATION</scope>
</reference>
<evidence type="ECO:0000313" key="7">
    <source>
        <dbReference type="Proteomes" id="UP000515145"/>
    </source>
</evidence>
<dbReference type="GO" id="GO:0030890">
    <property type="term" value="P:positive regulation of B cell proliferation"/>
    <property type="evidence" value="ECO:0007669"/>
    <property type="project" value="TreeGrafter"/>
</dbReference>
<comment type="similarity">
    <text evidence="1">Belongs to the ADP-ribosyl cyclase family.</text>
</comment>
<dbReference type="OrthoDB" id="9944984at2759"/>
<keyword evidence="6" id="KW-1015">Disulfide bond</keyword>
<evidence type="ECO:0000256" key="4">
    <source>
        <dbReference type="ARBA" id="ARBA00022801"/>
    </source>
</evidence>
<dbReference type="GO" id="GO:0016849">
    <property type="term" value="F:phosphorus-oxygen lyase activity"/>
    <property type="evidence" value="ECO:0007669"/>
    <property type="project" value="TreeGrafter"/>
</dbReference>
<evidence type="ECO:0000313" key="8">
    <source>
        <dbReference type="RefSeq" id="XP_028288852.1"/>
    </source>
</evidence>
<organism evidence="7 8">
    <name type="scientific">Parambassis ranga</name>
    <name type="common">Indian glassy fish</name>
    <dbReference type="NCBI Taxonomy" id="210632"/>
    <lineage>
        <taxon>Eukaryota</taxon>
        <taxon>Metazoa</taxon>
        <taxon>Chordata</taxon>
        <taxon>Craniata</taxon>
        <taxon>Vertebrata</taxon>
        <taxon>Euteleostomi</taxon>
        <taxon>Actinopterygii</taxon>
        <taxon>Neopterygii</taxon>
        <taxon>Teleostei</taxon>
        <taxon>Neoteleostei</taxon>
        <taxon>Acanthomorphata</taxon>
        <taxon>Ovalentaria</taxon>
        <taxon>Ambassidae</taxon>
        <taxon>Parambassis</taxon>
    </lineage>
</organism>
<evidence type="ECO:0000256" key="6">
    <source>
        <dbReference type="ARBA" id="ARBA00023157"/>
    </source>
</evidence>
<dbReference type="CDD" id="cd04759">
    <property type="entry name" value="Rib_hydrolase"/>
    <property type="match status" value="1"/>
</dbReference>
<dbReference type="SUPFAM" id="SSF52309">
    <property type="entry name" value="N-(deoxy)ribosyltransferase-like"/>
    <property type="match status" value="1"/>
</dbReference>
<dbReference type="Pfam" id="PF02267">
    <property type="entry name" value="Rib_hydrolayse"/>
    <property type="match status" value="1"/>
</dbReference>
<evidence type="ECO:0000256" key="3">
    <source>
        <dbReference type="ARBA" id="ARBA00022679"/>
    </source>
</evidence>
<accession>A0A6P7KKK0</accession>
<evidence type="ECO:0000256" key="1">
    <source>
        <dbReference type="ARBA" id="ARBA00005406"/>
    </source>
</evidence>
<dbReference type="GeneID" id="114453250"/>
<dbReference type="GO" id="GO:0016740">
    <property type="term" value="F:transferase activity"/>
    <property type="evidence" value="ECO:0007669"/>
    <property type="project" value="UniProtKB-KW"/>
</dbReference>
<dbReference type="InParanoid" id="A0A6P7KKK0"/>
<keyword evidence="7" id="KW-1185">Reference proteome</keyword>
<dbReference type="PANTHER" id="PTHR10912">
    <property type="entry name" value="ADP-RIBOSYL CYCLASE"/>
    <property type="match status" value="1"/>
</dbReference>